<evidence type="ECO:0000313" key="3">
    <source>
        <dbReference type="Proteomes" id="UP000238274"/>
    </source>
</evidence>
<name>A0A2S4WHR8_9BASI</name>
<dbReference type="EMBL" id="PKSM01000022">
    <property type="protein sequence ID" value="POW21330.1"/>
    <property type="molecule type" value="Genomic_DNA"/>
</dbReference>
<protein>
    <submittedName>
        <fullName evidence="2">Uncharacterized protein</fullName>
    </submittedName>
</protein>
<dbReference type="Proteomes" id="UP000238274">
    <property type="component" value="Unassembled WGS sequence"/>
</dbReference>
<feature type="transmembrane region" description="Helical" evidence="1">
    <location>
        <begin position="12"/>
        <end position="30"/>
    </location>
</feature>
<reference evidence="2 3" key="1">
    <citation type="submission" date="2017-12" db="EMBL/GenBank/DDBJ databases">
        <title>Gene loss provides genomic basis for host adaptation in cereal stripe rust fungi.</title>
        <authorList>
            <person name="Xia C."/>
        </authorList>
    </citation>
    <scope>NUCLEOTIDE SEQUENCE [LARGE SCALE GENOMIC DNA]</scope>
    <source>
        <strain evidence="2 3">93TX-2</strain>
    </source>
</reference>
<gene>
    <name evidence="2" type="ORF">PSHT_02567</name>
</gene>
<keyword evidence="1" id="KW-0472">Membrane</keyword>
<keyword evidence="3" id="KW-1185">Reference proteome</keyword>
<accession>A0A2S4WHR8</accession>
<reference evidence="3" key="3">
    <citation type="journal article" date="2018" name="Mol. Plant Microbe Interact.">
        <title>Genome sequence resources for the wheat stripe rust pathogen (Puccinia striiformis f. sp. tritici) and the barley stripe rust pathogen (Puccinia striiformis f. sp. hordei).</title>
        <authorList>
            <person name="Xia C."/>
            <person name="Wang M."/>
            <person name="Yin C."/>
            <person name="Cornejo O.E."/>
            <person name="Hulbert S.H."/>
            <person name="Chen X."/>
        </authorList>
    </citation>
    <scope>NUCLEOTIDE SEQUENCE [LARGE SCALE GENOMIC DNA]</scope>
    <source>
        <strain evidence="3">93TX-2</strain>
    </source>
</reference>
<evidence type="ECO:0000313" key="2">
    <source>
        <dbReference type="EMBL" id="POW21330.1"/>
    </source>
</evidence>
<comment type="caution">
    <text evidence="2">The sequence shown here is derived from an EMBL/GenBank/DDBJ whole genome shotgun (WGS) entry which is preliminary data.</text>
</comment>
<dbReference type="VEuPathDB" id="FungiDB:PSHT_02567"/>
<organism evidence="2 3">
    <name type="scientific">Puccinia striiformis</name>
    <dbReference type="NCBI Taxonomy" id="27350"/>
    <lineage>
        <taxon>Eukaryota</taxon>
        <taxon>Fungi</taxon>
        <taxon>Dikarya</taxon>
        <taxon>Basidiomycota</taxon>
        <taxon>Pucciniomycotina</taxon>
        <taxon>Pucciniomycetes</taxon>
        <taxon>Pucciniales</taxon>
        <taxon>Pucciniaceae</taxon>
        <taxon>Puccinia</taxon>
    </lineage>
</organism>
<dbReference type="AlphaFoldDB" id="A0A2S4WHR8"/>
<sequence length="112" mass="11826">MFAVNDSPRGTVYILFIGMIATLSIHLANAHKCWDSFQTEEGGWAVSPGTASGYAVTPGTAACNNGITAYSCVLSSCTNKRVFWGCTSDTDKSGTLKVTGLSYTTYGDTFST</sequence>
<reference evidence="3" key="2">
    <citation type="journal article" date="2018" name="BMC Genomics">
        <title>Genomic insights into host adaptation between the wheat stripe rust pathogen (Puccinia striiformis f. sp. tritici) and the barley stripe rust pathogen (Puccinia striiformis f. sp. hordei).</title>
        <authorList>
            <person name="Xia C."/>
            <person name="Wang M."/>
            <person name="Yin C."/>
            <person name="Cornejo O.E."/>
            <person name="Hulbert S.H."/>
            <person name="Chen X."/>
        </authorList>
    </citation>
    <scope>NUCLEOTIDE SEQUENCE [LARGE SCALE GENOMIC DNA]</scope>
    <source>
        <strain evidence="3">93TX-2</strain>
    </source>
</reference>
<evidence type="ECO:0000256" key="1">
    <source>
        <dbReference type="SAM" id="Phobius"/>
    </source>
</evidence>
<keyword evidence="1" id="KW-0812">Transmembrane</keyword>
<proteinExistence type="predicted"/>
<keyword evidence="1" id="KW-1133">Transmembrane helix</keyword>